<keyword evidence="6" id="KW-0378">Hydrolase</keyword>
<dbReference type="Pfam" id="PF01650">
    <property type="entry name" value="Peptidase_C13"/>
    <property type="match status" value="1"/>
</dbReference>
<dbReference type="EC" id="3.4.22.34" evidence="3"/>
<evidence type="ECO:0000256" key="4">
    <source>
        <dbReference type="ARBA" id="ARBA00022670"/>
    </source>
</evidence>
<keyword evidence="4" id="KW-0645">Protease</keyword>
<evidence type="ECO:0000256" key="8">
    <source>
        <dbReference type="PIRSR" id="PIRSR019663-1"/>
    </source>
</evidence>
<comment type="catalytic activity">
    <reaction evidence="1">
        <text>Hydrolysis of proteins and small molecule substrates at -Asn-|-Xaa- bonds.</text>
        <dbReference type="EC" id="3.4.22.34"/>
    </reaction>
</comment>
<evidence type="ECO:0000313" key="9">
    <source>
        <dbReference type="EMBL" id="KAI7796852.1"/>
    </source>
</evidence>
<evidence type="ECO:0000256" key="5">
    <source>
        <dbReference type="ARBA" id="ARBA00022729"/>
    </source>
</evidence>
<dbReference type="Gene3D" id="1.10.132.130">
    <property type="match status" value="1"/>
</dbReference>
<dbReference type="EMBL" id="JAFHDT010000018">
    <property type="protein sequence ID" value="KAI7796852.1"/>
    <property type="molecule type" value="Genomic_DNA"/>
</dbReference>
<gene>
    <name evidence="9" type="ORF">IRJ41_007913</name>
</gene>
<dbReference type="PRINTS" id="PR00776">
    <property type="entry name" value="HEMOGLOBNASE"/>
</dbReference>
<proteinExistence type="inferred from homology"/>
<evidence type="ECO:0000313" key="10">
    <source>
        <dbReference type="Proteomes" id="UP001059041"/>
    </source>
</evidence>
<dbReference type="GO" id="GO:0051603">
    <property type="term" value="P:proteolysis involved in protein catabolic process"/>
    <property type="evidence" value="ECO:0007669"/>
    <property type="project" value="TreeGrafter"/>
</dbReference>
<evidence type="ECO:0000256" key="6">
    <source>
        <dbReference type="ARBA" id="ARBA00022801"/>
    </source>
</evidence>
<dbReference type="CDD" id="cd21115">
    <property type="entry name" value="legumain_C"/>
    <property type="match status" value="1"/>
</dbReference>
<feature type="active site" description="Nucleophile" evidence="8">
    <location>
        <position position="168"/>
    </location>
</feature>
<dbReference type="InterPro" id="IPR046427">
    <property type="entry name" value="Legumain_prodom_sf"/>
</dbReference>
<dbReference type="AlphaFoldDB" id="A0A9W7TIT6"/>
<dbReference type="PANTHER" id="PTHR12000">
    <property type="entry name" value="HEMOGLOBINASE FAMILY MEMBER"/>
    <property type="match status" value="1"/>
</dbReference>
<keyword evidence="10" id="KW-1185">Reference proteome</keyword>
<feature type="active site" evidence="8">
    <location>
        <position position="127"/>
    </location>
</feature>
<evidence type="ECO:0000256" key="1">
    <source>
        <dbReference type="ARBA" id="ARBA00000810"/>
    </source>
</evidence>
<reference evidence="9" key="1">
    <citation type="submission" date="2021-02" db="EMBL/GenBank/DDBJ databases">
        <title>Comparative genomics reveals that relaxation of natural selection precedes convergent phenotypic evolution of cavefish.</title>
        <authorList>
            <person name="Peng Z."/>
        </authorList>
    </citation>
    <scope>NUCLEOTIDE SEQUENCE</scope>
    <source>
        <tissue evidence="9">Muscle</tissue>
    </source>
</reference>
<name>A0A9W7TIT6_TRIRA</name>
<dbReference type="Gene3D" id="3.40.50.1460">
    <property type="match status" value="1"/>
</dbReference>
<dbReference type="PANTHER" id="PTHR12000:SF21">
    <property type="entry name" value="LEGUMAIN-RELATED"/>
    <property type="match status" value="1"/>
</dbReference>
<dbReference type="GO" id="GO:0005773">
    <property type="term" value="C:vacuole"/>
    <property type="evidence" value="ECO:0007669"/>
    <property type="project" value="GOC"/>
</dbReference>
<evidence type="ECO:0000256" key="7">
    <source>
        <dbReference type="ARBA" id="ARBA00022807"/>
    </source>
</evidence>
<dbReference type="FunFam" id="3.40.50.1460:FF:000006">
    <property type="entry name" value="Legumain"/>
    <property type="match status" value="1"/>
</dbReference>
<sequence length="421" mass="47677">MGCTNGKQWVMLVAGSKTWGNYRHQADVCHAYQIEHQNGIPDDQIVVMMYDDIANNDQNPYLGNIINKPKGANVYAGVPKDYTGEDVTPENFLAALKGDQSAVKKSGPKKVIASGENDTIFVYLSDHGATGLFSFPNSYLNAHDLIDTITQMARNNQFSKMVIYMESCHSGSMFTDLSGEFHVYAVTAARADENSYACYFDTVRKTYLADEFSARWMYFIETNDLKNKTFRDQFSYLQETMKGSHSCRFGDMTIGECPISVFLINTPKTVRDKTKAEGLKLTHLTPSHEVPFTILEHRIKTETDEVKIRDLIGKYEALHQTRAKIERTVKAISQRCFPGAVVEDGRGEDYSRMDLHAFKTVAEHFRTTCFDWHKEEFQFALSHMHVFARLCARGVKAERAQYTHTLTHASTRTVPKTSVGD</sequence>
<comment type="caution">
    <text evidence="9">The sequence shown here is derived from an EMBL/GenBank/DDBJ whole genome shotgun (WGS) entry which is preliminary data.</text>
</comment>
<dbReference type="Proteomes" id="UP001059041">
    <property type="component" value="Linkage Group LG18"/>
</dbReference>
<evidence type="ECO:0000256" key="2">
    <source>
        <dbReference type="ARBA" id="ARBA00009941"/>
    </source>
</evidence>
<evidence type="ECO:0000256" key="3">
    <source>
        <dbReference type="ARBA" id="ARBA00012628"/>
    </source>
</evidence>
<dbReference type="GO" id="GO:0006624">
    <property type="term" value="P:vacuolar protein processing"/>
    <property type="evidence" value="ECO:0007669"/>
    <property type="project" value="TreeGrafter"/>
</dbReference>
<organism evidence="9 10">
    <name type="scientific">Triplophysa rosa</name>
    <name type="common">Cave loach</name>
    <dbReference type="NCBI Taxonomy" id="992332"/>
    <lineage>
        <taxon>Eukaryota</taxon>
        <taxon>Metazoa</taxon>
        <taxon>Chordata</taxon>
        <taxon>Craniata</taxon>
        <taxon>Vertebrata</taxon>
        <taxon>Euteleostomi</taxon>
        <taxon>Actinopterygii</taxon>
        <taxon>Neopterygii</taxon>
        <taxon>Teleostei</taxon>
        <taxon>Ostariophysi</taxon>
        <taxon>Cypriniformes</taxon>
        <taxon>Nemacheilidae</taxon>
        <taxon>Triplophysa</taxon>
    </lineage>
</organism>
<accession>A0A9W7TIT6</accession>
<dbReference type="InterPro" id="IPR048501">
    <property type="entry name" value="Legum_prodom"/>
</dbReference>
<keyword evidence="5" id="KW-0732">Signal</keyword>
<protein>
    <recommendedName>
        <fullName evidence="3">legumain</fullName>
        <ecNumber evidence="3">3.4.22.34</ecNumber>
    </recommendedName>
</protein>
<keyword evidence="7" id="KW-0788">Thiol protease</keyword>
<dbReference type="GO" id="GO:0004197">
    <property type="term" value="F:cysteine-type endopeptidase activity"/>
    <property type="evidence" value="ECO:0007669"/>
    <property type="project" value="UniProtKB-EC"/>
</dbReference>
<dbReference type="InterPro" id="IPR001096">
    <property type="entry name" value="Peptidase_C13"/>
</dbReference>
<dbReference type="PIRSF" id="PIRSF019663">
    <property type="entry name" value="Legumain"/>
    <property type="match status" value="1"/>
</dbReference>
<comment type="similarity">
    <text evidence="2">Belongs to the peptidase C13 family.</text>
</comment>